<dbReference type="Gene3D" id="3.90.105.10">
    <property type="entry name" value="Molybdopterin biosynthesis moea protein, domain 2"/>
    <property type="match status" value="1"/>
</dbReference>
<dbReference type="PANTHER" id="PTHR10192">
    <property type="entry name" value="MOLYBDOPTERIN BIOSYNTHESIS PROTEIN"/>
    <property type="match status" value="1"/>
</dbReference>
<dbReference type="SUPFAM" id="SSF63882">
    <property type="entry name" value="MoeA N-terminal region -like"/>
    <property type="match status" value="1"/>
</dbReference>
<evidence type="ECO:0000256" key="3">
    <source>
        <dbReference type="ARBA" id="ARBA00010763"/>
    </source>
</evidence>
<name>A0ABT1YAD9_9FIRM</name>
<evidence type="ECO:0000256" key="2">
    <source>
        <dbReference type="ARBA" id="ARBA00005046"/>
    </source>
</evidence>
<evidence type="ECO:0000256" key="8">
    <source>
        <dbReference type="ARBA" id="ARBA00047317"/>
    </source>
</evidence>
<keyword evidence="12" id="KW-1185">Reference proteome</keyword>
<dbReference type="EC" id="2.10.1.1" evidence="4 9"/>
<comment type="catalytic activity">
    <reaction evidence="8">
        <text>adenylyl-molybdopterin + molybdate = Mo-molybdopterin + AMP + H(+)</text>
        <dbReference type="Rhea" id="RHEA:35047"/>
        <dbReference type="ChEBI" id="CHEBI:15378"/>
        <dbReference type="ChEBI" id="CHEBI:36264"/>
        <dbReference type="ChEBI" id="CHEBI:62727"/>
        <dbReference type="ChEBI" id="CHEBI:71302"/>
        <dbReference type="ChEBI" id="CHEBI:456215"/>
        <dbReference type="EC" id="2.10.1.1"/>
    </reaction>
</comment>
<keyword evidence="9" id="KW-0479">Metal-binding</keyword>
<comment type="cofactor">
    <cofactor evidence="9">
        <name>Mg(2+)</name>
        <dbReference type="ChEBI" id="CHEBI:18420"/>
    </cofactor>
</comment>
<evidence type="ECO:0000313" key="12">
    <source>
        <dbReference type="Proteomes" id="UP001524944"/>
    </source>
</evidence>
<dbReference type="NCBIfam" id="TIGR00177">
    <property type="entry name" value="molyb_syn"/>
    <property type="match status" value="1"/>
</dbReference>
<reference evidence="11 12" key="1">
    <citation type="submission" date="2022-08" db="EMBL/GenBank/DDBJ databases">
        <title>Proteogenomics of the novel Dehalobacterium formicoaceticum strain EZ94 highlights a key role of methyltransferases during anaerobic dichloromethane degradation.</title>
        <authorList>
            <person name="Wasmund K."/>
        </authorList>
    </citation>
    <scope>NUCLEOTIDE SEQUENCE [LARGE SCALE GENOMIC DNA]</scope>
    <source>
        <strain evidence="11 12">EZ94</strain>
    </source>
</reference>
<sequence length="406" mass="43439">MKTNISLEEALEQLLAYSHPTEVEMCPLNDALGRILGEDLTAQENIPPFDRSPYDGFAFRAADTATATKEHPVTIEVIEEIPAGHAPQHKIRAGQGAKILTGAAIPEGADLVVPFEKTVSKENYVTVFHGGKSGENIVPAGEDIRKGTVFAQKGLSISPPMIGLMASLGFANIPVYRKPRIAVFSSGDELMDVSEQLAPGKIRNSNSYTLMGYIKEIGAEPIMLGLARDRVEDIADLMRQGLAQADMVISTGGVSVGDYDVVKDAYPLIGAETLYWKVKMKPGSPTAAAVKDGKILLGLSGNPASAMVIFQLLGMPSIKKMAGQQNYLHEKLEVALKQNFHKQSSSRRFLRGRLTFNGGKLFLDISGEQGNGVLSSMVGSNLLADIPAGSGPLDSGQKLSAYLIQS</sequence>
<evidence type="ECO:0000313" key="11">
    <source>
        <dbReference type="EMBL" id="MCR6546894.1"/>
    </source>
</evidence>
<dbReference type="PANTHER" id="PTHR10192:SF5">
    <property type="entry name" value="GEPHYRIN"/>
    <property type="match status" value="1"/>
</dbReference>
<comment type="pathway">
    <text evidence="2 9">Cofactor biosynthesis; molybdopterin biosynthesis.</text>
</comment>
<dbReference type="InterPro" id="IPR036135">
    <property type="entry name" value="MoeA_linker/N_sf"/>
</dbReference>
<dbReference type="SMART" id="SM00852">
    <property type="entry name" value="MoCF_biosynth"/>
    <property type="match status" value="1"/>
</dbReference>
<dbReference type="InterPro" id="IPR036688">
    <property type="entry name" value="MoeA_C_domain_IV_sf"/>
</dbReference>
<dbReference type="Pfam" id="PF03454">
    <property type="entry name" value="MoeA_C"/>
    <property type="match status" value="1"/>
</dbReference>
<keyword evidence="7 9" id="KW-0501">Molybdenum cofactor biosynthesis</keyword>
<feature type="domain" description="MoaB/Mog" evidence="10">
    <location>
        <begin position="182"/>
        <end position="320"/>
    </location>
</feature>
<proteinExistence type="inferred from homology"/>
<organism evidence="11 12">
    <name type="scientific">Dehalobacterium formicoaceticum</name>
    <dbReference type="NCBI Taxonomy" id="51515"/>
    <lineage>
        <taxon>Bacteria</taxon>
        <taxon>Bacillati</taxon>
        <taxon>Bacillota</taxon>
        <taxon>Clostridia</taxon>
        <taxon>Eubacteriales</taxon>
        <taxon>Peptococcaceae</taxon>
        <taxon>Dehalobacterium</taxon>
    </lineage>
</organism>
<evidence type="ECO:0000256" key="6">
    <source>
        <dbReference type="ARBA" id="ARBA00022505"/>
    </source>
</evidence>
<evidence type="ECO:0000259" key="10">
    <source>
        <dbReference type="SMART" id="SM00852"/>
    </source>
</evidence>
<evidence type="ECO:0000256" key="7">
    <source>
        <dbReference type="ARBA" id="ARBA00023150"/>
    </source>
</evidence>
<evidence type="ECO:0000256" key="4">
    <source>
        <dbReference type="ARBA" id="ARBA00013269"/>
    </source>
</evidence>
<dbReference type="InterPro" id="IPR036425">
    <property type="entry name" value="MoaB/Mog-like_dom_sf"/>
</dbReference>
<evidence type="ECO:0000256" key="9">
    <source>
        <dbReference type="RuleBase" id="RU365090"/>
    </source>
</evidence>
<dbReference type="Gene3D" id="2.40.340.10">
    <property type="entry name" value="MoeA, C-terminal, domain IV"/>
    <property type="match status" value="1"/>
</dbReference>
<protein>
    <recommendedName>
        <fullName evidence="5 9">Molybdopterin molybdenumtransferase</fullName>
        <ecNumber evidence="4 9">2.10.1.1</ecNumber>
    </recommendedName>
</protein>
<dbReference type="Pfam" id="PF00994">
    <property type="entry name" value="MoCF_biosynth"/>
    <property type="match status" value="1"/>
</dbReference>
<evidence type="ECO:0000256" key="1">
    <source>
        <dbReference type="ARBA" id="ARBA00002901"/>
    </source>
</evidence>
<dbReference type="NCBIfam" id="NF045515">
    <property type="entry name" value="Glp_gephyrin"/>
    <property type="match status" value="1"/>
</dbReference>
<dbReference type="EMBL" id="JANPWE010000013">
    <property type="protein sequence ID" value="MCR6546894.1"/>
    <property type="molecule type" value="Genomic_DNA"/>
</dbReference>
<keyword evidence="6 9" id="KW-0500">Molybdenum</keyword>
<gene>
    <name evidence="11" type="ORF">NVS47_15470</name>
</gene>
<dbReference type="CDD" id="cd00887">
    <property type="entry name" value="MoeA"/>
    <property type="match status" value="1"/>
</dbReference>
<accession>A0ABT1YAD9</accession>
<keyword evidence="9" id="KW-0808">Transferase</keyword>
<dbReference type="Proteomes" id="UP001524944">
    <property type="component" value="Unassembled WGS sequence"/>
</dbReference>
<dbReference type="InterPro" id="IPR005110">
    <property type="entry name" value="MoeA_linker/N"/>
</dbReference>
<keyword evidence="9" id="KW-0460">Magnesium</keyword>
<dbReference type="InterPro" id="IPR038987">
    <property type="entry name" value="MoeA-like"/>
</dbReference>
<comment type="function">
    <text evidence="1 9">Catalyzes the insertion of molybdate into adenylated molybdopterin with the concomitant release of AMP.</text>
</comment>
<evidence type="ECO:0000256" key="5">
    <source>
        <dbReference type="ARBA" id="ARBA00021108"/>
    </source>
</evidence>
<dbReference type="InterPro" id="IPR001453">
    <property type="entry name" value="MoaB/Mog_dom"/>
</dbReference>
<dbReference type="Gene3D" id="3.40.980.10">
    <property type="entry name" value="MoaB/Mog-like domain"/>
    <property type="match status" value="1"/>
</dbReference>
<dbReference type="SUPFAM" id="SSF63867">
    <property type="entry name" value="MoeA C-terminal domain-like"/>
    <property type="match status" value="1"/>
</dbReference>
<comment type="caution">
    <text evidence="11">The sequence shown here is derived from an EMBL/GenBank/DDBJ whole genome shotgun (WGS) entry which is preliminary data.</text>
</comment>
<dbReference type="Gene3D" id="2.170.190.11">
    <property type="entry name" value="Molybdopterin biosynthesis moea protein, domain 3"/>
    <property type="match status" value="1"/>
</dbReference>
<dbReference type="Pfam" id="PF03453">
    <property type="entry name" value="MoeA_N"/>
    <property type="match status" value="1"/>
</dbReference>
<dbReference type="InterPro" id="IPR005111">
    <property type="entry name" value="MoeA_C_domain_IV"/>
</dbReference>
<comment type="similarity">
    <text evidence="3 9">Belongs to the MoeA family.</text>
</comment>
<dbReference type="RefSeq" id="WP_089612256.1">
    <property type="nucleotide sequence ID" value="NZ_CP022121.1"/>
</dbReference>
<dbReference type="SUPFAM" id="SSF53218">
    <property type="entry name" value="Molybdenum cofactor biosynthesis proteins"/>
    <property type="match status" value="1"/>
</dbReference>